<reference evidence="3" key="1">
    <citation type="submission" date="2016-10" db="EMBL/GenBank/DDBJ databases">
        <authorList>
            <person name="Varghese N."/>
            <person name="Submissions S."/>
        </authorList>
    </citation>
    <scope>NUCLEOTIDE SEQUENCE [LARGE SCALE GENOMIC DNA]</scope>
    <source>
        <strain evidence="3">DSM 17038</strain>
    </source>
</reference>
<proteinExistence type="predicted"/>
<dbReference type="Proteomes" id="UP000199337">
    <property type="component" value="Unassembled WGS sequence"/>
</dbReference>
<keyword evidence="1" id="KW-0812">Transmembrane</keyword>
<dbReference type="STRING" id="341036.SAMN05660649_00726"/>
<keyword evidence="1" id="KW-1133">Transmembrane helix</keyword>
<organism evidence="2 3">
    <name type="scientific">Desulfotruncus arcticus DSM 17038</name>
    <dbReference type="NCBI Taxonomy" id="1121424"/>
    <lineage>
        <taxon>Bacteria</taxon>
        <taxon>Bacillati</taxon>
        <taxon>Bacillota</taxon>
        <taxon>Clostridia</taxon>
        <taxon>Eubacteriales</taxon>
        <taxon>Desulfallaceae</taxon>
        <taxon>Desulfotruncus</taxon>
    </lineage>
</organism>
<gene>
    <name evidence="2" type="ORF">SAMN05660649_00726</name>
</gene>
<name>A0A1I2P7E6_9FIRM</name>
<accession>A0A1I2P7E6</accession>
<protein>
    <submittedName>
        <fullName evidence="2">Uncharacterized protein</fullName>
    </submittedName>
</protein>
<sequence>MSSRPPTEPHVPFGIRFLPSLRTNRLIVLKKIKISSLLKFFGRDGFGNNRVTGTTPVAFSYVCTFQRGLNGPPYAKLSIIRPGVFLLHCAKLLLFCITPALSHFPIILIMTGSAIRCFIILIKPPMVNMVKVATDVCFKYVPHFLRHNLRP</sequence>
<keyword evidence="1" id="KW-0472">Membrane</keyword>
<evidence type="ECO:0000313" key="2">
    <source>
        <dbReference type="EMBL" id="SFG11400.1"/>
    </source>
</evidence>
<dbReference type="EMBL" id="FOOX01000002">
    <property type="protein sequence ID" value="SFG11400.1"/>
    <property type="molecule type" value="Genomic_DNA"/>
</dbReference>
<dbReference type="AlphaFoldDB" id="A0A1I2P7E6"/>
<evidence type="ECO:0000313" key="3">
    <source>
        <dbReference type="Proteomes" id="UP000199337"/>
    </source>
</evidence>
<keyword evidence="3" id="KW-1185">Reference proteome</keyword>
<evidence type="ECO:0000256" key="1">
    <source>
        <dbReference type="SAM" id="Phobius"/>
    </source>
</evidence>
<feature type="transmembrane region" description="Helical" evidence="1">
    <location>
        <begin position="106"/>
        <end position="122"/>
    </location>
</feature>